<sequence>MDANQWITVIVVAALVWFIYSRMAPVKGLNNVNAAAFQQELSDCADKLLVDVREKNEYKTGFIPGAINIPLSQIQSQAAEIPKDRQIFLYCRSGMRSRQAAAVLKKNGFTKITNLQGGILSWKGKLSK</sequence>
<dbReference type="PANTHER" id="PTHR43031:SF18">
    <property type="entry name" value="RHODANESE-RELATED SULFURTRANSFERASES"/>
    <property type="match status" value="1"/>
</dbReference>
<dbReference type="EMBL" id="CP091430">
    <property type="protein sequence ID" value="UVI32649.1"/>
    <property type="molecule type" value="Genomic_DNA"/>
</dbReference>
<organism evidence="3 4">
    <name type="scientific">Paenibacillus spongiae</name>
    <dbReference type="NCBI Taxonomy" id="2909671"/>
    <lineage>
        <taxon>Bacteria</taxon>
        <taxon>Bacillati</taxon>
        <taxon>Bacillota</taxon>
        <taxon>Bacilli</taxon>
        <taxon>Bacillales</taxon>
        <taxon>Paenibacillaceae</taxon>
        <taxon>Paenibacillus</taxon>
    </lineage>
</organism>
<dbReference type="Proteomes" id="UP001057877">
    <property type="component" value="Chromosome"/>
</dbReference>
<keyword evidence="1" id="KW-0812">Transmembrane</keyword>
<name>A0ABY5SF83_9BACL</name>
<protein>
    <submittedName>
        <fullName evidence="3">Rhodanese-like domain-containing protein</fullName>
    </submittedName>
</protein>
<dbReference type="InterPro" id="IPR036873">
    <property type="entry name" value="Rhodanese-like_dom_sf"/>
</dbReference>
<feature type="domain" description="Rhodanese" evidence="2">
    <location>
        <begin position="43"/>
        <end position="127"/>
    </location>
</feature>
<dbReference type="RefSeq" id="WP_258388698.1">
    <property type="nucleotide sequence ID" value="NZ_CP091430.1"/>
</dbReference>
<dbReference type="PANTHER" id="PTHR43031">
    <property type="entry name" value="FAD-DEPENDENT OXIDOREDUCTASE"/>
    <property type="match status" value="1"/>
</dbReference>
<keyword evidence="1" id="KW-1133">Transmembrane helix</keyword>
<feature type="transmembrane region" description="Helical" evidence="1">
    <location>
        <begin position="6"/>
        <end position="23"/>
    </location>
</feature>
<dbReference type="CDD" id="cd00158">
    <property type="entry name" value="RHOD"/>
    <property type="match status" value="1"/>
</dbReference>
<evidence type="ECO:0000313" key="4">
    <source>
        <dbReference type="Proteomes" id="UP001057877"/>
    </source>
</evidence>
<keyword evidence="4" id="KW-1185">Reference proteome</keyword>
<dbReference type="PROSITE" id="PS50206">
    <property type="entry name" value="RHODANESE_3"/>
    <property type="match status" value="1"/>
</dbReference>
<dbReference type="InterPro" id="IPR001763">
    <property type="entry name" value="Rhodanese-like_dom"/>
</dbReference>
<gene>
    <name evidence="3" type="ORF">L1F29_12835</name>
</gene>
<dbReference type="SUPFAM" id="SSF52821">
    <property type="entry name" value="Rhodanese/Cell cycle control phosphatase"/>
    <property type="match status" value="1"/>
</dbReference>
<keyword evidence="1" id="KW-0472">Membrane</keyword>
<reference evidence="3" key="1">
    <citation type="submission" date="2022-01" db="EMBL/GenBank/DDBJ databases">
        <title>Paenibacillus spongiae sp. nov., isolated from marine sponge.</title>
        <authorList>
            <person name="Li Z."/>
            <person name="Zhang M."/>
        </authorList>
    </citation>
    <scope>NUCLEOTIDE SEQUENCE</scope>
    <source>
        <strain evidence="3">PHS-Z3</strain>
    </source>
</reference>
<accession>A0ABY5SF83</accession>
<evidence type="ECO:0000313" key="3">
    <source>
        <dbReference type="EMBL" id="UVI32649.1"/>
    </source>
</evidence>
<evidence type="ECO:0000259" key="2">
    <source>
        <dbReference type="PROSITE" id="PS50206"/>
    </source>
</evidence>
<dbReference type="InterPro" id="IPR050229">
    <property type="entry name" value="GlpE_sulfurtransferase"/>
</dbReference>
<dbReference type="Pfam" id="PF00581">
    <property type="entry name" value="Rhodanese"/>
    <property type="match status" value="1"/>
</dbReference>
<dbReference type="Gene3D" id="3.40.250.10">
    <property type="entry name" value="Rhodanese-like domain"/>
    <property type="match status" value="1"/>
</dbReference>
<proteinExistence type="predicted"/>
<evidence type="ECO:0000256" key="1">
    <source>
        <dbReference type="SAM" id="Phobius"/>
    </source>
</evidence>
<dbReference type="SMART" id="SM00450">
    <property type="entry name" value="RHOD"/>
    <property type="match status" value="1"/>
</dbReference>